<evidence type="ECO:0000313" key="2">
    <source>
        <dbReference type="EMBL" id="KAK8836964.1"/>
    </source>
</evidence>
<evidence type="ECO:0000259" key="1">
    <source>
        <dbReference type="Pfam" id="PF07738"/>
    </source>
</evidence>
<comment type="caution">
    <text evidence="2">The sequence shown here is derived from an EMBL/GenBank/DDBJ whole genome shotgun (WGS) entry which is preliminary data.</text>
</comment>
<protein>
    <recommendedName>
        <fullName evidence="1">SUN domain-containing protein</fullName>
    </recommendedName>
</protein>
<sequence length="434" mass="50739">MSNIIKLETTSILHVPIENYERNFTFIVNDERFETNRLVADLLSPKISKFHLSDPTINEYRINTTNKGNFNTVLSLIKFNDNTILDDELPFLVEVIENLETSTKTNFDNAETSTENEGETNISDTIEGLLKHSKFRHFYNDQITKEIDFISENMYRLTKEDKEHILTLDRDIISRIIFNDHLQIESEDSLIEMINSIYKKDRENSSLYASVLFNNVSAEKMKEFLSIILYDDIDEEVWLSLSKRLSSDIVKREEEATKKTKENQGKHQRYKNLSLKTILYSNQSFEGLIKYLQTESNIKEEIELTANNNSQPWSIFDYNNTSGTNTGVHEDAWICIGFKNHEIKPTNYTIRSGNDTDNLKSFVLEGSKDKKTWTTIDEENDISYLKENGSIHTFPIHNETHQSFKYIRLRLTGKNWNNRSMLQLTSIEFYGELF</sequence>
<dbReference type="SUPFAM" id="SSF49785">
    <property type="entry name" value="Galactose-binding domain-like"/>
    <property type="match status" value="1"/>
</dbReference>
<dbReference type="InterPro" id="IPR008979">
    <property type="entry name" value="Galactose-bd-like_sf"/>
</dbReference>
<dbReference type="Gene3D" id="2.60.120.260">
    <property type="entry name" value="Galactose-binding domain-like"/>
    <property type="match status" value="1"/>
</dbReference>
<name>A0ABR2GSQ6_9EUKA</name>
<evidence type="ECO:0000313" key="3">
    <source>
        <dbReference type="Proteomes" id="UP001470230"/>
    </source>
</evidence>
<reference evidence="2 3" key="1">
    <citation type="submission" date="2024-04" db="EMBL/GenBank/DDBJ databases">
        <title>Tritrichomonas musculus Genome.</title>
        <authorList>
            <person name="Alves-Ferreira E."/>
            <person name="Grigg M."/>
            <person name="Lorenzi H."/>
            <person name="Galac M."/>
        </authorList>
    </citation>
    <scope>NUCLEOTIDE SEQUENCE [LARGE SCALE GENOMIC DNA]</scope>
    <source>
        <strain evidence="2 3">EAF2021</strain>
    </source>
</reference>
<feature type="domain" description="SUN" evidence="1">
    <location>
        <begin position="310"/>
        <end position="432"/>
    </location>
</feature>
<dbReference type="InterPro" id="IPR012919">
    <property type="entry name" value="SUN_dom"/>
</dbReference>
<proteinExistence type="predicted"/>
<dbReference type="EMBL" id="JAPFFF010000062">
    <property type="protein sequence ID" value="KAK8836964.1"/>
    <property type="molecule type" value="Genomic_DNA"/>
</dbReference>
<keyword evidence="3" id="KW-1185">Reference proteome</keyword>
<dbReference type="PANTHER" id="PTHR47457">
    <property type="entry name" value="OS05G0345500 PROTEIN"/>
    <property type="match status" value="1"/>
</dbReference>
<organism evidence="2 3">
    <name type="scientific">Tritrichomonas musculus</name>
    <dbReference type="NCBI Taxonomy" id="1915356"/>
    <lineage>
        <taxon>Eukaryota</taxon>
        <taxon>Metamonada</taxon>
        <taxon>Parabasalia</taxon>
        <taxon>Tritrichomonadida</taxon>
        <taxon>Tritrichomonadidae</taxon>
        <taxon>Tritrichomonas</taxon>
    </lineage>
</organism>
<dbReference type="Proteomes" id="UP001470230">
    <property type="component" value="Unassembled WGS sequence"/>
</dbReference>
<gene>
    <name evidence="2" type="ORF">M9Y10_037000</name>
</gene>
<dbReference type="PANTHER" id="PTHR47457:SF1">
    <property type="entry name" value="BTB DOMAIN-CONTAINING PROTEIN-RELATED"/>
    <property type="match status" value="1"/>
</dbReference>
<accession>A0ABR2GSQ6</accession>
<dbReference type="Pfam" id="PF07738">
    <property type="entry name" value="Sad1_UNC"/>
    <property type="match status" value="1"/>
</dbReference>